<proteinExistence type="predicted"/>
<dbReference type="Gene3D" id="3.30.70.1820">
    <property type="entry name" value="L1 transposable element, RRM domain"/>
    <property type="match status" value="1"/>
</dbReference>
<evidence type="ECO:0000313" key="2">
    <source>
        <dbReference type="Proteomes" id="UP000828390"/>
    </source>
</evidence>
<reference evidence="1" key="1">
    <citation type="journal article" date="2019" name="bioRxiv">
        <title>The Genome of the Zebra Mussel, Dreissena polymorpha: A Resource for Invasive Species Research.</title>
        <authorList>
            <person name="McCartney M.A."/>
            <person name="Auch B."/>
            <person name="Kono T."/>
            <person name="Mallez S."/>
            <person name="Zhang Y."/>
            <person name="Obille A."/>
            <person name="Becker A."/>
            <person name="Abrahante J.E."/>
            <person name="Garbe J."/>
            <person name="Badalamenti J.P."/>
            <person name="Herman A."/>
            <person name="Mangelson H."/>
            <person name="Liachko I."/>
            <person name="Sullivan S."/>
            <person name="Sone E.D."/>
            <person name="Koren S."/>
            <person name="Silverstein K.A.T."/>
            <person name="Beckman K.B."/>
            <person name="Gohl D.M."/>
        </authorList>
    </citation>
    <scope>NUCLEOTIDE SEQUENCE</scope>
    <source>
        <strain evidence="1">Duluth1</strain>
        <tissue evidence="1">Whole animal</tissue>
    </source>
</reference>
<comment type="caution">
    <text evidence="1">The sequence shown here is derived from an EMBL/GenBank/DDBJ whole genome shotgun (WGS) entry which is preliminary data.</text>
</comment>
<evidence type="ECO:0000313" key="1">
    <source>
        <dbReference type="EMBL" id="KAH3703885.1"/>
    </source>
</evidence>
<reference evidence="1" key="2">
    <citation type="submission" date="2020-11" db="EMBL/GenBank/DDBJ databases">
        <authorList>
            <person name="McCartney M.A."/>
            <person name="Auch B."/>
            <person name="Kono T."/>
            <person name="Mallez S."/>
            <person name="Becker A."/>
            <person name="Gohl D.M."/>
            <person name="Silverstein K.A.T."/>
            <person name="Koren S."/>
            <person name="Bechman K.B."/>
            <person name="Herman A."/>
            <person name="Abrahante J.E."/>
            <person name="Garbe J."/>
        </authorList>
    </citation>
    <scope>NUCLEOTIDE SEQUENCE</scope>
    <source>
        <strain evidence="1">Duluth1</strain>
        <tissue evidence="1">Whole animal</tissue>
    </source>
</reference>
<gene>
    <name evidence="1" type="ORF">DPMN_078936</name>
</gene>
<dbReference type="Proteomes" id="UP000828390">
    <property type="component" value="Unassembled WGS sequence"/>
</dbReference>
<protein>
    <submittedName>
        <fullName evidence="1">Uncharacterized protein</fullName>
    </submittedName>
</protein>
<name>A0A9D3YRJ4_DREPO</name>
<keyword evidence="2" id="KW-1185">Reference proteome</keyword>
<organism evidence="1 2">
    <name type="scientific">Dreissena polymorpha</name>
    <name type="common">Zebra mussel</name>
    <name type="synonym">Mytilus polymorpha</name>
    <dbReference type="NCBI Taxonomy" id="45954"/>
    <lineage>
        <taxon>Eukaryota</taxon>
        <taxon>Metazoa</taxon>
        <taxon>Spiralia</taxon>
        <taxon>Lophotrochozoa</taxon>
        <taxon>Mollusca</taxon>
        <taxon>Bivalvia</taxon>
        <taxon>Autobranchia</taxon>
        <taxon>Heteroconchia</taxon>
        <taxon>Euheterodonta</taxon>
        <taxon>Imparidentia</taxon>
        <taxon>Neoheterodontei</taxon>
        <taxon>Myida</taxon>
        <taxon>Dreissenoidea</taxon>
        <taxon>Dreissenidae</taxon>
        <taxon>Dreissena</taxon>
    </lineage>
</organism>
<dbReference type="AlphaFoldDB" id="A0A9D3YRJ4"/>
<sequence length="142" mass="16150">MNPPPWAAGLIDDIKSIKQQVSKIDKIEESVNKITLKIDKNIELNRVHRIGKATPGKTRPIVAKFQHDADREIVRKASIEKNYDLRALHQGVGIQQTRITLEKRWTKQHLADRERAAGKTTKWAGSKLLVKGHDGAYREITN</sequence>
<accession>A0A9D3YRJ4</accession>
<dbReference type="EMBL" id="JAIWYP010000015">
    <property type="protein sequence ID" value="KAH3703885.1"/>
    <property type="molecule type" value="Genomic_DNA"/>
</dbReference>